<evidence type="ECO:0000259" key="1">
    <source>
        <dbReference type="Pfam" id="PF13682"/>
    </source>
</evidence>
<dbReference type="Proteomes" id="UP000886339">
    <property type="component" value="Unassembled WGS sequence"/>
</dbReference>
<reference evidence="2" key="1">
    <citation type="journal article" date="2020" name="mSystems">
        <title>Genome- and Community-Level Interaction Insights into Carbon Utilization and Element Cycling Functions of Hydrothermarchaeota in Hydrothermal Sediment.</title>
        <authorList>
            <person name="Zhou Z."/>
            <person name="Liu Y."/>
            <person name="Xu W."/>
            <person name="Pan J."/>
            <person name="Luo Z.H."/>
            <person name="Li M."/>
        </authorList>
    </citation>
    <scope>NUCLEOTIDE SEQUENCE [LARGE SCALE GENOMIC DNA]</scope>
    <source>
        <strain evidence="2">HyVt-458</strain>
    </source>
</reference>
<name>A0A831RTT3_9GAMM</name>
<feature type="domain" description="Chemoreceptor zinc-binding" evidence="1">
    <location>
        <begin position="14"/>
        <end position="82"/>
    </location>
</feature>
<dbReference type="InterPro" id="IPR025991">
    <property type="entry name" value="Chemoreceptor_zinc-bind_dom"/>
</dbReference>
<comment type="caution">
    <text evidence="2">The sequence shown here is derived from an EMBL/GenBank/DDBJ whole genome shotgun (WGS) entry which is preliminary data.</text>
</comment>
<organism evidence="2">
    <name type="scientific">Thiolapillus brandeum</name>
    <dbReference type="NCBI Taxonomy" id="1076588"/>
    <lineage>
        <taxon>Bacteria</taxon>
        <taxon>Pseudomonadati</taxon>
        <taxon>Pseudomonadota</taxon>
        <taxon>Gammaproteobacteria</taxon>
        <taxon>Chromatiales</taxon>
        <taxon>Sedimenticolaceae</taxon>
        <taxon>Thiolapillus</taxon>
    </lineage>
</organism>
<evidence type="ECO:0000313" key="2">
    <source>
        <dbReference type="EMBL" id="HEC05551.1"/>
    </source>
</evidence>
<gene>
    <name evidence="2" type="ORF">ENJ12_01750</name>
</gene>
<dbReference type="AlphaFoldDB" id="A0A831RTT3"/>
<dbReference type="EMBL" id="DRLF01000069">
    <property type="protein sequence ID" value="HEC05551.1"/>
    <property type="molecule type" value="Genomic_DNA"/>
</dbReference>
<proteinExistence type="predicted"/>
<sequence length="119" mass="13612">MVGNAFFFQRLNDHIQYLRKIQGAIEDKNNFEGTDPHHCKLGEWLYGTGPEEAAAISNETRTIFDELFEPHERFHNASHRALEKHAAGDHEGCEKEMTEMHTLSGVLVNILIKLDDLSH</sequence>
<protein>
    <recommendedName>
        <fullName evidence="1">Chemoreceptor zinc-binding domain-containing protein</fullName>
    </recommendedName>
</protein>
<dbReference type="Pfam" id="PF13682">
    <property type="entry name" value="CZB"/>
    <property type="match status" value="1"/>
</dbReference>
<accession>A0A831RTT3</accession>
<dbReference type="Gene3D" id="1.20.120.30">
    <property type="entry name" value="Aspartate receptor, ligand-binding domain"/>
    <property type="match status" value="1"/>
</dbReference>